<sequence>MDHQQADDGLSVDAEADVDVDVDAGISRRSMAKGLAWAVPTVSAVTVLGSAAPAVAASHFVCPDATCYSVPVTLGVSTVAGVTGINATNVTMVGGAVTFTCLSQYGWLGGWTMWADSYTFSFTDHADITTGAGLTATTPSPLALPLTVPGETVIISGWPWDPTNDGLLNVGQTNAHHITKICMNYTAIFYGIGVPPVALGTCRFQICYATARVGTWNTISLTKVSGPTPLP</sequence>
<protein>
    <recommendedName>
        <fullName evidence="3">Secreted protein</fullName>
    </recommendedName>
</protein>
<gene>
    <name evidence="1" type="ORF">ACFQ3F_00910</name>
</gene>
<evidence type="ECO:0000313" key="1">
    <source>
        <dbReference type="EMBL" id="MFD1246336.1"/>
    </source>
</evidence>
<keyword evidence="2" id="KW-1185">Reference proteome</keyword>
<comment type="caution">
    <text evidence="1">The sequence shown here is derived from an EMBL/GenBank/DDBJ whole genome shotgun (WGS) entry which is preliminary data.</text>
</comment>
<dbReference type="EMBL" id="JBHTLX010000002">
    <property type="protein sequence ID" value="MFD1246336.1"/>
    <property type="molecule type" value="Genomic_DNA"/>
</dbReference>
<organism evidence="1 2">
    <name type="scientific">Nocardioides ginsengisoli</name>
    <dbReference type="NCBI Taxonomy" id="363868"/>
    <lineage>
        <taxon>Bacteria</taxon>
        <taxon>Bacillati</taxon>
        <taxon>Actinomycetota</taxon>
        <taxon>Actinomycetes</taxon>
        <taxon>Propionibacteriales</taxon>
        <taxon>Nocardioidaceae</taxon>
        <taxon>Nocardioides</taxon>
    </lineage>
</organism>
<dbReference type="Proteomes" id="UP001597229">
    <property type="component" value="Unassembled WGS sequence"/>
</dbReference>
<reference evidence="2" key="1">
    <citation type="journal article" date="2019" name="Int. J. Syst. Evol. Microbiol.">
        <title>The Global Catalogue of Microorganisms (GCM) 10K type strain sequencing project: providing services to taxonomists for standard genome sequencing and annotation.</title>
        <authorList>
            <consortium name="The Broad Institute Genomics Platform"/>
            <consortium name="The Broad Institute Genome Sequencing Center for Infectious Disease"/>
            <person name="Wu L."/>
            <person name="Ma J."/>
        </authorList>
    </citation>
    <scope>NUCLEOTIDE SEQUENCE [LARGE SCALE GENOMIC DNA]</scope>
    <source>
        <strain evidence="2">CCUG 52478</strain>
    </source>
</reference>
<accession>A0ABW3VTC9</accession>
<proteinExistence type="predicted"/>
<evidence type="ECO:0008006" key="3">
    <source>
        <dbReference type="Google" id="ProtNLM"/>
    </source>
</evidence>
<evidence type="ECO:0000313" key="2">
    <source>
        <dbReference type="Proteomes" id="UP001597229"/>
    </source>
</evidence>
<name>A0ABW3VTC9_9ACTN</name>